<protein>
    <submittedName>
        <fullName evidence="1">Uncharacterized protein</fullName>
    </submittedName>
</protein>
<evidence type="ECO:0000313" key="2">
    <source>
        <dbReference type="Proteomes" id="UP000244855"/>
    </source>
</evidence>
<organism evidence="1 2">
    <name type="scientific">Periconia macrospinosa</name>
    <dbReference type="NCBI Taxonomy" id="97972"/>
    <lineage>
        <taxon>Eukaryota</taxon>
        <taxon>Fungi</taxon>
        <taxon>Dikarya</taxon>
        <taxon>Ascomycota</taxon>
        <taxon>Pezizomycotina</taxon>
        <taxon>Dothideomycetes</taxon>
        <taxon>Pleosporomycetidae</taxon>
        <taxon>Pleosporales</taxon>
        <taxon>Massarineae</taxon>
        <taxon>Periconiaceae</taxon>
        <taxon>Periconia</taxon>
    </lineage>
</organism>
<reference evidence="1 2" key="1">
    <citation type="journal article" date="2018" name="Sci. Rep.">
        <title>Comparative genomics provides insights into the lifestyle and reveals functional heterogeneity of dark septate endophytic fungi.</title>
        <authorList>
            <person name="Knapp D.G."/>
            <person name="Nemeth J.B."/>
            <person name="Barry K."/>
            <person name="Hainaut M."/>
            <person name="Henrissat B."/>
            <person name="Johnson J."/>
            <person name="Kuo A."/>
            <person name="Lim J.H.P."/>
            <person name="Lipzen A."/>
            <person name="Nolan M."/>
            <person name="Ohm R.A."/>
            <person name="Tamas L."/>
            <person name="Grigoriev I.V."/>
            <person name="Spatafora J.W."/>
            <person name="Nagy L.G."/>
            <person name="Kovacs G.M."/>
        </authorList>
    </citation>
    <scope>NUCLEOTIDE SEQUENCE [LARGE SCALE GENOMIC DNA]</scope>
    <source>
        <strain evidence="1 2">DSE2036</strain>
    </source>
</reference>
<dbReference type="EMBL" id="KZ805323">
    <property type="protein sequence ID" value="PVI04198.1"/>
    <property type="molecule type" value="Genomic_DNA"/>
</dbReference>
<dbReference type="OrthoDB" id="2520703at2759"/>
<sequence>MPLNELPEDVLIRIFQNLCFHCQNPGRFVNADTPSTIQDKKTLAFLCRTSKALSYVSQPILYHYYATGNLEKERRRWPASMSIHGPPWEHDFFPEFIRTILLRPDLAAFVKSLQVVQDRSLWYGQDPGERREKRYAHHVDVMRLVIDVANKRDLLPWNVERYGRERWLGMRDEQLDHRDLLRIGLQCMPRVHTLLWAQSFGGDFNSPQYGPNHEKLPPIISFPSLKTVGLIRASNDYGLKEVNELFWAAPNLEALYACDAGNWSTEWPELNSEPGHGYIDVEMIGLFRFRKLVVDSLSTTAFENFIWDLTDSINDWEEERDGKFARLEDLEYYWEHWNDFGFNLDWVLSLLKDSLKRISLAYLPYSLYRGHYDEDIEDEEKFANRVEAPWSPPRSDYDPISSLATFPLLVDISLDCRSIYRPNDADAHSRLISFLPRSVARFRISYTFRSVANGLEQLGIQAPEALPNLQQVIVGIPDRIHEQYAHDVETMKALGIKSLFEQGGVRFAWAVDELGADSRTIVPGATVGPRLVPVPGLEERTIDSLLSLPRY</sequence>
<name>A0A2V1E0W3_9PLEO</name>
<dbReference type="AlphaFoldDB" id="A0A2V1E0W3"/>
<keyword evidence="2" id="KW-1185">Reference proteome</keyword>
<proteinExistence type="predicted"/>
<evidence type="ECO:0000313" key="1">
    <source>
        <dbReference type="EMBL" id="PVI04198.1"/>
    </source>
</evidence>
<gene>
    <name evidence="1" type="ORF">DM02DRAFT_651803</name>
</gene>
<accession>A0A2V1E0W3</accession>
<dbReference type="Proteomes" id="UP000244855">
    <property type="component" value="Unassembled WGS sequence"/>
</dbReference>